<keyword evidence="2" id="KW-0378">Hydrolase</keyword>
<dbReference type="Proteomes" id="UP000500938">
    <property type="component" value="Chromosome"/>
</dbReference>
<dbReference type="InterPro" id="IPR050266">
    <property type="entry name" value="AB_hydrolase_sf"/>
</dbReference>
<gene>
    <name evidence="2" type="ORF">HKW67_09510</name>
</gene>
<dbReference type="GO" id="GO:0016787">
    <property type="term" value="F:hydrolase activity"/>
    <property type="evidence" value="ECO:0007669"/>
    <property type="project" value="UniProtKB-KW"/>
</dbReference>
<dbReference type="GO" id="GO:0016020">
    <property type="term" value="C:membrane"/>
    <property type="evidence" value="ECO:0007669"/>
    <property type="project" value="TreeGrafter"/>
</dbReference>
<dbReference type="InterPro" id="IPR029058">
    <property type="entry name" value="AB_hydrolase_fold"/>
</dbReference>
<feature type="domain" description="AB hydrolase-1" evidence="1">
    <location>
        <begin position="70"/>
        <end position="315"/>
    </location>
</feature>
<evidence type="ECO:0000313" key="3">
    <source>
        <dbReference type="Proteomes" id="UP000500938"/>
    </source>
</evidence>
<keyword evidence="3" id="KW-1185">Reference proteome</keyword>
<reference evidence="2 3" key="1">
    <citation type="submission" date="2020-05" db="EMBL/GenBank/DDBJ databases">
        <title>Complete genome sequence of Gemmatimonas greenlandica TET16.</title>
        <authorList>
            <person name="Zeng Y."/>
        </authorList>
    </citation>
    <scope>NUCLEOTIDE SEQUENCE [LARGE SCALE GENOMIC DNA]</scope>
    <source>
        <strain evidence="2 3">TET16</strain>
    </source>
</reference>
<dbReference type="PANTHER" id="PTHR43798">
    <property type="entry name" value="MONOACYLGLYCEROL LIPASE"/>
    <property type="match status" value="1"/>
</dbReference>
<dbReference type="RefSeq" id="WP_171225161.1">
    <property type="nucleotide sequence ID" value="NZ_CP053085.1"/>
</dbReference>
<name>A0A6M4IM41_9BACT</name>
<dbReference type="PANTHER" id="PTHR43798:SF33">
    <property type="entry name" value="HYDROLASE, PUTATIVE (AFU_ORTHOLOGUE AFUA_2G14860)-RELATED"/>
    <property type="match status" value="1"/>
</dbReference>
<proteinExistence type="predicted"/>
<dbReference type="KEGG" id="ggr:HKW67_09510"/>
<evidence type="ECO:0000259" key="1">
    <source>
        <dbReference type="Pfam" id="PF12697"/>
    </source>
</evidence>
<dbReference type="Pfam" id="PF12697">
    <property type="entry name" value="Abhydrolase_6"/>
    <property type="match status" value="1"/>
</dbReference>
<accession>A0A6M4IM41</accession>
<sequence>MITSLTARLTLATGFGSTALLALGLLLPGPESSAARARRAPGERRVVVAPAETLSVNGGAVGMSRGDVVVLLLPGPVGSAFSMRSVVRELQARGIQPFVVDPLGMGASTRSKGADYTLSAQAVRIAKVLESELPAGVSVIVAAQGTSATIAFHLAATDTARVRGVVSIAGGPIDKQGTSGVRTALTFAALLDNPIGRGFAKRRFVSALRDQSADDRWLTNEVVKQYVAPIENDLRGLLRTLGAMQASVEQFPIESRLTRITVPVRLLVGDKPSASAPSAAQVTLLQAHVKRFAVDTLRPGGTMLHEERAADVARAIDEMVRGARK</sequence>
<protein>
    <submittedName>
        <fullName evidence="2">Alpha/beta hydrolase</fullName>
    </submittedName>
</protein>
<dbReference type="EMBL" id="CP053085">
    <property type="protein sequence ID" value="QJR35730.1"/>
    <property type="molecule type" value="Genomic_DNA"/>
</dbReference>
<dbReference type="AlphaFoldDB" id="A0A6M4IM41"/>
<evidence type="ECO:0000313" key="2">
    <source>
        <dbReference type="EMBL" id="QJR35730.1"/>
    </source>
</evidence>
<dbReference type="Gene3D" id="3.40.50.1820">
    <property type="entry name" value="alpha/beta hydrolase"/>
    <property type="match status" value="1"/>
</dbReference>
<dbReference type="InterPro" id="IPR000073">
    <property type="entry name" value="AB_hydrolase_1"/>
</dbReference>
<organism evidence="2 3">
    <name type="scientific">Gemmatimonas groenlandica</name>
    <dbReference type="NCBI Taxonomy" id="2732249"/>
    <lineage>
        <taxon>Bacteria</taxon>
        <taxon>Pseudomonadati</taxon>
        <taxon>Gemmatimonadota</taxon>
        <taxon>Gemmatimonadia</taxon>
        <taxon>Gemmatimonadales</taxon>
        <taxon>Gemmatimonadaceae</taxon>
        <taxon>Gemmatimonas</taxon>
    </lineage>
</organism>
<dbReference type="SUPFAM" id="SSF53474">
    <property type="entry name" value="alpha/beta-Hydrolases"/>
    <property type="match status" value="1"/>
</dbReference>